<dbReference type="Gene3D" id="3.40.50.2000">
    <property type="entry name" value="Glycogen Phosphorylase B"/>
    <property type="match status" value="2"/>
</dbReference>
<evidence type="ECO:0000259" key="1">
    <source>
        <dbReference type="Pfam" id="PF02350"/>
    </source>
</evidence>
<sequence length="385" mass="43461">MQKITVFTSTRAEYGLLYWLIKELHESADFELQLVVAGTHLSHEYGYTVNDIIADGFTPNECISTLIADDSPQAITRSSAMLAMVMGDYFARENPDYIIVLGDRIELMAVCEAAVIAKIPIVHLHGGEITEGAVDEKVRHAISKLASLHFTSTEAYRRRVIQMGENPERVYNCGALGLESMARQDAVERKQMSESVGISVDERYFLIVYHPETHKKSENIDALLQAIEDFPDYKKLFIYPNSDMMSRDIIEAIQAFAAHHPQNVLLIKSLQRDIYLSLMKHCELYLGNSSSGIIEMPSFKRPIINIGDRQRGRIRSIATLDVELDYHQISNAISTAMTTEHQERVTHIDNPYQGSAPSSFIADVLRNANEKVGIQKTFFDLDFNL</sequence>
<dbReference type="RefSeq" id="WP_280106237.1">
    <property type="nucleotide sequence ID" value="NZ_CP122961.1"/>
</dbReference>
<name>A0ABY8LQC4_9GAMM</name>
<evidence type="ECO:0000313" key="2">
    <source>
        <dbReference type="EMBL" id="WGI26624.1"/>
    </source>
</evidence>
<protein>
    <submittedName>
        <fullName evidence="2">UDP-N-acetylglucosamine 2-epimerase</fullName>
        <ecNumber evidence="2">3.2.1.183</ecNumber>
    </submittedName>
</protein>
<keyword evidence="2" id="KW-0326">Glycosidase</keyword>
<dbReference type="PANTHER" id="PTHR43174:SF3">
    <property type="entry name" value="UDP-N-ACETYLGLUCOSAMINE 2-EPIMERASE"/>
    <property type="match status" value="1"/>
</dbReference>
<dbReference type="InterPro" id="IPR020004">
    <property type="entry name" value="UDP-GlcNAc_Epase"/>
</dbReference>
<proteinExistence type="predicted"/>
<dbReference type="InterPro" id="IPR003331">
    <property type="entry name" value="UDP_GlcNAc_Epimerase_2_dom"/>
</dbReference>
<dbReference type="Proteomes" id="UP001179830">
    <property type="component" value="Chromosome"/>
</dbReference>
<reference evidence="2" key="1">
    <citation type="submission" date="2023-04" db="EMBL/GenBank/DDBJ databases">
        <title>Complete genome sequence of Halomonas alkaliantarctica MSP3 isolated from marine sediment, Jeju Island.</title>
        <authorList>
            <person name="Park S.-J."/>
        </authorList>
    </citation>
    <scope>NUCLEOTIDE SEQUENCE</scope>
    <source>
        <strain evidence="2">MSP3</strain>
    </source>
</reference>
<dbReference type="InterPro" id="IPR029767">
    <property type="entry name" value="WecB-like"/>
</dbReference>
<dbReference type="PANTHER" id="PTHR43174">
    <property type="entry name" value="UDP-N-ACETYLGLUCOSAMINE 2-EPIMERASE"/>
    <property type="match status" value="1"/>
</dbReference>
<dbReference type="EC" id="3.2.1.183" evidence="2"/>
<organism evidence="2 3">
    <name type="scientific">Halomonas alkaliantarctica</name>
    <dbReference type="NCBI Taxonomy" id="232346"/>
    <lineage>
        <taxon>Bacteria</taxon>
        <taxon>Pseudomonadati</taxon>
        <taxon>Pseudomonadota</taxon>
        <taxon>Gammaproteobacteria</taxon>
        <taxon>Oceanospirillales</taxon>
        <taxon>Halomonadaceae</taxon>
        <taxon>Halomonas</taxon>
    </lineage>
</organism>
<dbReference type="NCBIfam" id="TIGR03568">
    <property type="entry name" value="NeuC_NnaA"/>
    <property type="match status" value="1"/>
</dbReference>
<dbReference type="SUPFAM" id="SSF53756">
    <property type="entry name" value="UDP-Glycosyltransferase/glycogen phosphorylase"/>
    <property type="match status" value="1"/>
</dbReference>
<dbReference type="Pfam" id="PF02350">
    <property type="entry name" value="Epimerase_2"/>
    <property type="match status" value="1"/>
</dbReference>
<keyword evidence="3" id="KW-1185">Reference proteome</keyword>
<gene>
    <name evidence="2" type="primary">neuC</name>
    <name evidence="2" type="ORF">QEN58_06070</name>
</gene>
<dbReference type="CDD" id="cd03786">
    <property type="entry name" value="GTB_UDP-GlcNAc_2-Epimerase"/>
    <property type="match status" value="1"/>
</dbReference>
<accession>A0ABY8LQC4</accession>
<dbReference type="EMBL" id="CP122961">
    <property type="protein sequence ID" value="WGI26624.1"/>
    <property type="molecule type" value="Genomic_DNA"/>
</dbReference>
<dbReference type="GO" id="GO:0016798">
    <property type="term" value="F:hydrolase activity, acting on glycosyl bonds"/>
    <property type="evidence" value="ECO:0007669"/>
    <property type="project" value="UniProtKB-KW"/>
</dbReference>
<feature type="domain" description="UDP-N-acetylglucosamine 2-epimerase" evidence="1">
    <location>
        <begin position="22"/>
        <end position="365"/>
    </location>
</feature>
<keyword evidence="2" id="KW-0378">Hydrolase</keyword>
<evidence type="ECO:0000313" key="3">
    <source>
        <dbReference type="Proteomes" id="UP001179830"/>
    </source>
</evidence>